<gene>
    <name evidence="1" type="ORF">EH243_08215</name>
</gene>
<accession>A0A430KRY2</accession>
<evidence type="ECO:0000313" key="2">
    <source>
        <dbReference type="Proteomes" id="UP000283087"/>
    </source>
</evidence>
<dbReference type="AlphaFoldDB" id="A0A430KRY2"/>
<comment type="caution">
    <text evidence="1">The sequence shown here is derived from an EMBL/GenBank/DDBJ whole genome shotgun (WGS) entry which is preliminary data.</text>
</comment>
<evidence type="ECO:0000313" key="1">
    <source>
        <dbReference type="EMBL" id="RTE66094.1"/>
    </source>
</evidence>
<dbReference type="RefSeq" id="WP_126158167.1">
    <property type="nucleotide sequence ID" value="NZ_RQXW01000006.1"/>
</dbReference>
<sequence>MIPSGIHRDIYTQAANLRAEVQAELVLSAFALFKTTLKTNTPIFGPLMLRANAKMNMASLNKPQLKQSAAA</sequence>
<dbReference type="EMBL" id="RQXW01000006">
    <property type="protein sequence ID" value="RTE66094.1"/>
    <property type="molecule type" value="Genomic_DNA"/>
</dbReference>
<dbReference type="Proteomes" id="UP000283087">
    <property type="component" value="Unassembled WGS sequence"/>
</dbReference>
<proteinExistence type="predicted"/>
<keyword evidence="2" id="KW-1185">Reference proteome</keyword>
<name>A0A430KRY2_9GAMM</name>
<organism evidence="1 2">
    <name type="scientific">Amphritea opalescens</name>
    <dbReference type="NCBI Taxonomy" id="2490544"/>
    <lineage>
        <taxon>Bacteria</taxon>
        <taxon>Pseudomonadati</taxon>
        <taxon>Pseudomonadota</taxon>
        <taxon>Gammaproteobacteria</taxon>
        <taxon>Oceanospirillales</taxon>
        <taxon>Oceanospirillaceae</taxon>
        <taxon>Amphritea</taxon>
    </lineage>
</organism>
<protein>
    <submittedName>
        <fullName evidence="1">Uncharacterized protein</fullName>
    </submittedName>
</protein>
<reference evidence="1 2" key="1">
    <citation type="submission" date="2018-11" db="EMBL/GenBank/DDBJ databases">
        <title>The draft genome sequence of Amphritea opalescens ANRC-JH13T.</title>
        <authorList>
            <person name="Fang Z."/>
            <person name="Zhang Y."/>
            <person name="Han X."/>
        </authorList>
    </citation>
    <scope>NUCLEOTIDE SEQUENCE [LARGE SCALE GENOMIC DNA]</scope>
    <source>
        <strain evidence="1 2">ANRC-JH13</strain>
    </source>
</reference>
<dbReference type="OrthoDB" id="6121445at2"/>